<gene>
    <name evidence="1" type="ORF">FC695_12825</name>
</gene>
<dbReference type="RefSeq" id="WP_065223902.1">
    <property type="nucleotide sequence ID" value="NZ_LZRI01000022.1"/>
</dbReference>
<sequence length="207" mass="24412">MIKYKYVLGIFFACLLLTLCFYPYLPNRMAVHWNVNGEPNEFMSKQIVVAFIPCFIIFSYGFLYIISHNIFKFNEREHGIIGGFIKKITLFILFIHMLILFINFGDLISFQTGLTIGISMFLFMLSKEFKKIKGKEKEKEKEKDPIKLQKIRLVSRRIFQVMACGILFSLFLNLEWGFYVLLSVVSCGSMLFMLYIFYSYIIESYET</sequence>
<organism evidence="1 2">
    <name type="scientific">Bacillus cereus</name>
    <dbReference type="NCBI Taxonomy" id="1396"/>
    <lineage>
        <taxon>Bacteria</taxon>
        <taxon>Bacillati</taxon>
        <taxon>Bacillota</taxon>
        <taxon>Bacilli</taxon>
        <taxon>Bacillales</taxon>
        <taxon>Bacillaceae</taxon>
        <taxon>Bacillus</taxon>
        <taxon>Bacillus cereus group</taxon>
    </lineage>
</organism>
<evidence type="ECO:0000313" key="1">
    <source>
        <dbReference type="EMBL" id="TKJ03938.1"/>
    </source>
</evidence>
<reference evidence="1 2" key="1">
    <citation type="journal article" date="2019" name="Environ. Microbiol.">
        <title>An active ?-lactamase is a part of an orchestrated cell wall stress resistance network of Bacillus subtilis and related rhizosphere species.</title>
        <authorList>
            <person name="Bucher T."/>
            <person name="Keren-Paz A."/>
            <person name="Hausser J."/>
            <person name="Olender T."/>
            <person name="Cytryn E."/>
            <person name="Kolodkin-Gal I."/>
        </authorList>
    </citation>
    <scope>NUCLEOTIDE SEQUENCE [LARGE SCALE GENOMIC DNA]</scope>
    <source>
        <strain evidence="1 2">I32</strain>
    </source>
</reference>
<dbReference type="AlphaFoldDB" id="A0A9X9AAX1"/>
<dbReference type="InterPro" id="IPR012867">
    <property type="entry name" value="DUF1648"/>
</dbReference>
<dbReference type="PANTHER" id="PTHR37810:SF5">
    <property type="entry name" value="IMMUNITY PROTEIN SDPI"/>
    <property type="match status" value="1"/>
</dbReference>
<proteinExistence type="predicted"/>
<dbReference type="EMBL" id="SZOH01000760">
    <property type="protein sequence ID" value="TKJ03938.1"/>
    <property type="molecule type" value="Genomic_DNA"/>
</dbReference>
<dbReference type="Proteomes" id="UP000308444">
    <property type="component" value="Unassembled WGS sequence"/>
</dbReference>
<accession>A0A9X9AAX1</accession>
<comment type="caution">
    <text evidence="1">The sequence shown here is derived from an EMBL/GenBank/DDBJ whole genome shotgun (WGS) entry which is preliminary data.</text>
</comment>
<dbReference type="GO" id="GO:0009636">
    <property type="term" value="P:response to toxic substance"/>
    <property type="evidence" value="ECO:0007669"/>
    <property type="project" value="TreeGrafter"/>
</dbReference>
<dbReference type="Pfam" id="PF07853">
    <property type="entry name" value="DUF1648"/>
    <property type="match status" value="1"/>
</dbReference>
<name>A0A9X9AAX1_BACCE</name>
<dbReference type="PANTHER" id="PTHR37810">
    <property type="entry name" value="IMMUNITY PROTEIN SDPI"/>
    <property type="match status" value="1"/>
</dbReference>
<protein>
    <submittedName>
        <fullName evidence="1">DUF1648 domain-containing protein</fullName>
    </submittedName>
</protein>
<evidence type="ECO:0000313" key="2">
    <source>
        <dbReference type="Proteomes" id="UP000308444"/>
    </source>
</evidence>